<dbReference type="EMBL" id="KV784356">
    <property type="protein sequence ID" value="OEU19120.1"/>
    <property type="molecule type" value="Genomic_DNA"/>
</dbReference>
<protein>
    <submittedName>
        <fullName evidence="2">Uncharacterized protein</fullName>
    </submittedName>
</protein>
<feature type="compositionally biased region" description="Polar residues" evidence="1">
    <location>
        <begin position="716"/>
        <end position="726"/>
    </location>
</feature>
<sequence length="996" mass="105833">MNDIALLALLFNRYFEYGAPPKHIKHSYSDKYFTYIDTTHNLISFLDDTGVDIAHVYTVRRIDAATAAGGSLRGTHHHHHRHLDHASSRSSGGGGVCEYCSSSSSTNSNSDSNCFNEKTFFGQSQSQSQLTCKLIQSKAYTLSISACEIQRSLIEDTCCPTTNCNSNNTSTSATSTSTSTSTSSSIIASTQEEEAVTSISSRFDDNDDDNDDPCTFCINKEFIWNNIITFSNGSDTVSCIGFKQIAQSGLSENFCNIERDAIEKACCGGVATAIATATTAIDSTSTTSTSTSTSELESTSSTSPSSSRSASISLSPSTSPTSSMTTTTISDPAVVVAVAVEEEEEAVSPISSRFDDDDNDDDDNNPCTFCINREFIWNNIITFSNGSDTVSCIGFKQIAQSGLSENFCNIERNAIEKACCGGVATAIATANDSTSTSTLESELESTSSSSPSSSRSASPSLSPSTFPTSSLSSKSSSASPSTTETKMTMTVAVSDPVVVAVEEEEVEDDEDDEVVVAEVEAEQKNNFFSLTPSPSSSKISKAPTPIVIVDDIKAEIESVVEVDTTTEEVVKAEEKSAKVEDTTTTVTDKSTTIVLVPPEEFVEAGSAVQPEDRPAATVIPAATKLVGTSTPIAADAAVEEVNDPTSVLPETIVLIDPEEFDRQQNQNSPNVIVEEAAAAAKEEEELENESTMVGEEESNSHAEVKDSTTTTTDSSINNQKQGQPSTIKEGGTRDIERKFDPNATREGNESSGRISTTATTAISTTGVDERDERVSASSSSSSSSPYTTLANGGKRDISPLHDPNNNRPKQVTTTTTTTTTTNTEDRTVNTENKNDKEEVFNINADVAVAGREAGTIDDTPTPPSSIVKSDGKREISPLHDPDNNRPKQVSTTTATTSTSEASTVISENDEEEAVDAAVEIGGKRQVAPLYDPSNNRVDDIDTELQQSESEPVAATTALLDAISAEDEGTVTTSLDTVSFPSNKVDEEEEDKILTSP</sequence>
<evidence type="ECO:0000313" key="3">
    <source>
        <dbReference type="Proteomes" id="UP000095751"/>
    </source>
</evidence>
<feature type="compositionally biased region" description="Low complexity" evidence="1">
    <location>
        <begin position="754"/>
        <end position="765"/>
    </location>
</feature>
<feature type="compositionally biased region" description="Low complexity" evidence="1">
    <location>
        <begin position="167"/>
        <end position="190"/>
    </location>
</feature>
<dbReference type="KEGG" id="fcy:FRACYDRAFT_260689"/>
<feature type="region of interest" description="Disordered" evidence="1">
    <location>
        <begin position="167"/>
        <end position="206"/>
    </location>
</feature>
<feature type="compositionally biased region" description="Low complexity" evidence="1">
    <location>
        <begin position="775"/>
        <end position="784"/>
    </location>
</feature>
<feature type="compositionally biased region" description="Basic and acidic residues" evidence="1">
    <location>
        <begin position="869"/>
        <end position="885"/>
    </location>
</feature>
<name>A0A1E7FLT1_9STRA</name>
<feature type="compositionally biased region" description="Basic and acidic residues" evidence="1">
    <location>
        <begin position="823"/>
        <end position="839"/>
    </location>
</feature>
<feature type="compositionally biased region" description="Basic and acidic residues" evidence="1">
    <location>
        <begin position="730"/>
        <end position="740"/>
    </location>
</feature>
<dbReference type="Proteomes" id="UP000095751">
    <property type="component" value="Unassembled WGS sequence"/>
</dbReference>
<evidence type="ECO:0000313" key="2">
    <source>
        <dbReference type="EMBL" id="OEU19120.1"/>
    </source>
</evidence>
<feature type="compositionally biased region" description="Low complexity" evidence="1">
    <location>
        <begin position="889"/>
        <end position="906"/>
    </location>
</feature>
<evidence type="ECO:0000256" key="1">
    <source>
        <dbReference type="SAM" id="MobiDB-lite"/>
    </source>
</evidence>
<feature type="region of interest" description="Disordered" evidence="1">
    <location>
        <begin position="973"/>
        <end position="996"/>
    </location>
</feature>
<keyword evidence="3" id="KW-1185">Reference proteome</keyword>
<dbReference type="AlphaFoldDB" id="A0A1E7FLT1"/>
<feature type="region of interest" description="Disordered" evidence="1">
    <location>
        <begin position="342"/>
        <end position="361"/>
    </location>
</feature>
<feature type="region of interest" description="Disordered" evidence="1">
    <location>
        <begin position="659"/>
        <end position="911"/>
    </location>
</feature>
<feature type="compositionally biased region" description="Basic residues" evidence="1">
    <location>
        <begin position="74"/>
        <end position="83"/>
    </location>
</feature>
<feature type="region of interest" description="Disordered" evidence="1">
    <location>
        <begin position="70"/>
        <end position="94"/>
    </location>
</feature>
<reference evidence="2 3" key="1">
    <citation type="submission" date="2016-09" db="EMBL/GenBank/DDBJ databases">
        <title>Extensive genetic diversity and differential bi-allelic expression allows diatom success in the polar Southern Ocean.</title>
        <authorList>
            <consortium name="DOE Joint Genome Institute"/>
            <person name="Mock T."/>
            <person name="Otillar R.P."/>
            <person name="Strauss J."/>
            <person name="Dupont C."/>
            <person name="Frickenhaus S."/>
            <person name="Maumus F."/>
            <person name="Mcmullan M."/>
            <person name="Sanges R."/>
            <person name="Schmutz J."/>
            <person name="Toseland A."/>
            <person name="Valas R."/>
            <person name="Veluchamy A."/>
            <person name="Ward B.J."/>
            <person name="Allen A."/>
            <person name="Barry K."/>
            <person name="Falciatore A."/>
            <person name="Ferrante M."/>
            <person name="Fortunato A.E."/>
            <person name="Gloeckner G."/>
            <person name="Gruber A."/>
            <person name="Hipkin R."/>
            <person name="Janech M."/>
            <person name="Kroth P."/>
            <person name="Leese F."/>
            <person name="Lindquist E."/>
            <person name="Lyon B.R."/>
            <person name="Martin J."/>
            <person name="Mayer C."/>
            <person name="Parker M."/>
            <person name="Quesneville H."/>
            <person name="Raymond J."/>
            <person name="Uhlig C."/>
            <person name="Valentin K.U."/>
            <person name="Worden A.Z."/>
            <person name="Armbrust E.V."/>
            <person name="Bowler C."/>
            <person name="Green B."/>
            <person name="Moulton V."/>
            <person name="Van Oosterhout C."/>
            <person name="Grigoriev I."/>
        </authorList>
    </citation>
    <scope>NUCLEOTIDE SEQUENCE [LARGE SCALE GENOMIC DNA]</scope>
    <source>
        <strain evidence="2 3">CCMP1102</strain>
    </source>
</reference>
<proteinExistence type="predicted"/>
<feature type="compositionally biased region" description="Low complexity" evidence="1">
    <location>
        <begin position="433"/>
        <end position="490"/>
    </location>
</feature>
<accession>A0A1E7FLT1</accession>
<feature type="region of interest" description="Disordered" evidence="1">
    <location>
        <begin position="432"/>
        <end position="490"/>
    </location>
</feature>
<dbReference type="InParanoid" id="A0A1E7FLT1"/>
<organism evidence="2 3">
    <name type="scientific">Fragilariopsis cylindrus CCMP1102</name>
    <dbReference type="NCBI Taxonomy" id="635003"/>
    <lineage>
        <taxon>Eukaryota</taxon>
        <taxon>Sar</taxon>
        <taxon>Stramenopiles</taxon>
        <taxon>Ochrophyta</taxon>
        <taxon>Bacillariophyta</taxon>
        <taxon>Bacillariophyceae</taxon>
        <taxon>Bacillariophycidae</taxon>
        <taxon>Bacillariales</taxon>
        <taxon>Bacillariaceae</taxon>
        <taxon>Fragilariopsis</taxon>
    </lineage>
</organism>
<gene>
    <name evidence="2" type="ORF">FRACYDRAFT_260689</name>
</gene>
<feature type="region of interest" description="Disordered" evidence="1">
    <location>
        <begin position="282"/>
        <end position="326"/>
    </location>
</feature>
<feature type="compositionally biased region" description="Low complexity" evidence="1">
    <location>
        <begin position="812"/>
        <end position="822"/>
    </location>
</feature>